<dbReference type="GO" id="GO:0004523">
    <property type="term" value="F:RNA-DNA hybrid ribonuclease activity"/>
    <property type="evidence" value="ECO:0007669"/>
    <property type="project" value="InterPro"/>
</dbReference>
<dbReference type="OrthoDB" id="1165617at2759"/>
<dbReference type="GO" id="GO:0003676">
    <property type="term" value="F:nucleic acid binding"/>
    <property type="evidence" value="ECO:0007669"/>
    <property type="project" value="InterPro"/>
</dbReference>
<dbReference type="EMBL" id="JXTB01000146">
    <property type="protein sequence ID" value="PON58754.1"/>
    <property type="molecule type" value="Genomic_DNA"/>
</dbReference>
<proteinExistence type="predicted"/>
<dbReference type="Pfam" id="PF13456">
    <property type="entry name" value="RVT_3"/>
    <property type="match status" value="1"/>
</dbReference>
<dbReference type="InterPro" id="IPR012337">
    <property type="entry name" value="RNaseH-like_sf"/>
</dbReference>
<dbReference type="Proteomes" id="UP000237105">
    <property type="component" value="Unassembled WGS sequence"/>
</dbReference>
<dbReference type="InterPro" id="IPR002156">
    <property type="entry name" value="RNaseH_domain"/>
</dbReference>
<protein>
    <submittedName>
        <fullName evidence="2">Ribonuclease H</fullName>
    </submittedName>
</protein>
<feature type="domain" description="RNase H type-1" evidence="1">
    <location>
        <begin position="52"/>
        <end position="143"/>
    </location>
</feature>
<gene>
    <name evidence="2" type="ORF">PanWU01x14_164900</name>
</gene>
<sequence>MLMLSELDITIEKPKAIKSQALVDLLKYAKSSKAEQEIMLVEDNEEQWVLYFDGDSTKNEGSVGIVISNNQGEIFKKDVKLAFPCSHNETKYEPLAMGLDLAKEMKILNLKICDDSNLVIRQLNEDFAIKEPSLIKYREEIQKRL</sequence>
<evidence type="ECO:0000313" key="3">
    <source>
        <dbReference type="Proteomes" id="UP000237105"/>
    </source>
</evidence>
<name>A0A2P5CCP3_PARAD</name>
<organism evidence="2 3">
    <name type="scientific">Parasponia andersonii</name>
    <name type="common">Sponia andersonii</name>
    <dbReference type="NCBI Taxonomy" id="3476"/>
    <lineage>
        <taxon>Eukaryota</taxon>
        <taxon>Viridiplantae</taxon>
        <taxon>Streptophyta</taxon>
        <taxon>Embryophyta</taxon>
        <taxon>Tracheophyta</taxon>
        <taxon>Spermatophyta</taxon>
        <taxon>Magnoliopsida</taxon>
        <taxon>eudicotyledons</taxon>
        <taxon>Gunneridae</taxon>
        <taxon>Pentapetalae</taxon>
        <taxon>rosids</taxon>
        <taxon>fabids</taxon>
        <taxon>Rosales</taxon>
        <taxon>Cannabaceae</taxon>
        <taxon>Parasponia</taxon>
    </lineage>
</organism>
<evidence type="ECO:0000259" key="1">
    <source>
        <dbReference type="Pfam" id="PF13456"/>
    </source>
</evidence>
<dbReference type="PANTHER" id="PTHR48475:SF1">
    <property type="entry name" value="RNASE H TYPE-1 DOMAIN-CONTAINING PROTEIN"/>
    <property type="match status" value="1"/>
</dbReference>
<comment type="caution">
    <text evidence="2">The sequence shown here is derived from an EMBL/GenBank/DDBJ whole genome shotgun (WGS) entry which is preliminary data.</text>
</comment>
<dbReference type="SUPFAM" id="SSF53098">
    <property type="entry name" value="Ribonuclease H-like"/>
    <property type="match status" value="1"/>
</dbReference>
<keyword evidence="3" id="KW-1185">Reference proteome</keyword>
<dbReference type="Gene3D" id="3.30.420.10">
    <property type="entry name" value="Ribonuclease H-like superfamily/Ribonuclease H"/>
    <property type="match status" value="1"/>
</dbReference>
<evidence type="ECO:0000313" key="2">
    <source>
        <dbReference type="EMBL" id="PON58754.1"/>
    </source>
</evidence>
<accession>A0A2P5CCP3</accession>
<dbReference type="PANTHER" id="PTHR48475">
    <property type="entry name" value="RIBONUCLEASE H"/>
    <property type="match status" value="1"/>
</dbReference>
<dbReference type="AlphaFoldDB" id="A0A2P5CCP3"/>
<dbReference type="InterPro" id="IPR036397">
    <property type="entry name" value="RNaseH_sf"/>
</dbReference>
<reference evidence="3" key="1">
    <citation type="submission" date="2016-06" db="EMBL/GenBank/DDBJ databases">
        <title>Parallel loss of symbiosis genes in relatives of nitrogen-fixing non-legume Parasponia.</title>
        <authorList>
            <person name="Van Velzen R."/>
            <person name="Holmer R."/>
            <person name="Bu F."/>
            <person name="Rutten L."/>
            <person name="Van Zeijl A."/>
            <person name="Liu W."/>
            <person name="Santuari L."/>
            <person name="Cao Q."/>
            <person name="Sharma T."/>
            <person name="Shen D."/>
            <person name="Roswanjaya Y."/>
            <person name="Wardhani T."/>
            <person name="Kalhor M.S."/>
            <person name="Jansen J."/>
            <person name="Van den Hoogen J."/>
            <person name="Gungor B."/>
            <person name="Hartog M."/>
            <person name="Hontelez J."/>
            <person name="Verver J."/>
            <person name="Yang W.-C."/>
            <person name="Schijlen E."/>
            <person name="Repin R."/>
            <person name="Schilthuizen M."/>
            <person name="Schranz E."/>
            <person name="Heidstra R."/>
            <person name="Miyata K."/>
            <person name="Fedorova E."/>
            <person name="Kohlen W."/>
            <person name="Bisseling T."/>
            <person name="Smit S."/>
            <person name="Geurts R."/>
        </authorList>
    </citation>
    <scope>NUCLEOTIDE SEQUENCE [LARGE SCALE GENOMIC DNA]</scope>
    <source>
        <strain evidence="3">cv. WU1-14</strain>
    </source>
</reference>